<evidence type="ECO:0000256" key="1">
    <source>
        <dbReference type="SAM" id="MobiDB-lite"/>
    </source>
</evidence>
<dbReference type="EMBL" id="JAACJM010000245">
    <property type="protein sequence ID" value="KAF5335245.1"/>
    <property type="molecule type" value="Genomic_DNA"/>
</dbReference>
<feature type="compositionally biased region" description="Low complexity" evidence="1">
    <location>
        <begin position="8"/>
        <end position="26"/>
    </location>
</feature>
<dbReference type="Proteomes" id="UP000559256">
    <property type="component" value="Unassembled WGS sequence"/>
</dbReference>
<dbReference type="AlphaFoldDB" id="A0A8H5FFG4"/>
<feature type="region of interest" description="Disordered" evidence="1">
    <location>
        <begin position="1"/>
        <end position="53"/>
    </location>
</feature>
<gene>
    <name evidence="3" type="ORF">D9758_017384</name>
</gene>
<accession>A0A8H5FFG4</accession>
<comment type="caution">
    <text evidence="3">The sequence shown here is derived from an EMBL/GenBank/DDBJ whole genome shotgun (WGS) entry which is preliminary data.</text>
</comment>
<organism evidence="3 4">
    <name type="scientific">Tetrapyrgos nigripes</name>
    <dbReference type="NCBI Taxonomy" id="182062"/>
    <lineage>
        <taxon>Eukaryota</taxon>
        <taxon>Fungi</taxon>
        <taxon>Dikarya</taxon>
        <taxon>Basidiomycota</taxon>
        <taxon>Agaricomycotina</taxon>
        <taxon>Agaricomycetes</taxon>
        <taxon>Agaricomycetidae</taxon>
        <taxon>Agaricales</taxon>
        <taxon>Marasmiineae</taxon>
        <taxon>Marasmiaceae</taxon>
        <taxon>Tetrapyrgos</taxon>
    </lineage>
</organism>
<feature type="domain" description="DUF6699" evidence="2">
    <location>
        <begin position="71"/>
        <end position="205"/>
    </location>
</feature>
<evidence type="ECO:0000313" key="4">
    <source>
        <dbReference type="Proteomes" id="UP000559256"/>
    </source>
</evidence>
<evidence type="ECO:0000259" key="2">
    <source>
        <dbReference type="Pfam" id="PF20415"/>
    </source>
</evidence>
<keyword evidence="4" id="KW-1185">Reference proteome</keyword>
<name>A0A8H5FFG4_9AGAR</name>
<reference evidence="3 4" key="1">
    <citation type="journal article" date="2020" name="ISME J.">
        <title>Uncovering the hidden diversity of litter-decomposition mechanisms in mushroom-forming fungi.</title>
        <authorList>
            <person name="Floudas D."/>
            <person name="Bentzer J."/>
            <person name="Ahren D."/>
            <person name="Johansson T."/>
            <person name="Persson P."/>
            <person name="Tunlid A."/>
        </authorList>
    </citation>
    <scope>NUCLEOTIDE SEQUENCE [LARGE SCALE GENOMIC DNA]</scope>
    <source>
        <strain evidence="3 4">CBS 291.85</strain>
    </source>
</reference>
<protein>
    <recommendedName>
        <fullName evidence="2">DUF6699 domain-containing protein</fullName>
    </recommendedName>
</protein>
<dbReference type="OrthoDB" id="2783256at2759"/>
<evidence type="ECO:0000313" key="3">
    <source>
        <dbReference type="EMBL" id="KAF5335245.1"/>
    </source>
</evidence>
<proteinExistence type="predicted"/>
<sequence length="217" mass="24213">MPGRHVRFASAPTFYPSSSSTSTPSPGEYHHHLPRYTTTGYSNHSPHPTSTYSSRTSRIHSLLAYSNHPTLHFDVSLPLNAITFSSSRLSTRSLAESAIEPPVSSMTLSIPHVTWPVTVTPSSNRVFITVADVLNAVYHTLRNPVTPEEYRAIRSSSDLKRVNAAYERRHGRIRDDYAAYRERQGGVRRVDFLAGHTRFLGVSSTGTGRSWVFNVTK</sequence>
<feature type="compositionally biased region" description="Polar residues" evidence="1">
    <location>
        <begin position="36"/>
        <end position="53"/>
    </location>
</feature>
<dbReference type="InterPro" id="IPR046522">
    <property type="entry name" value="DUF6699"/>
</dbReference>
<dbReference type="Pfam" id="PF20415">
    <property type="entry name" value="DUF6699"/>
    <property type="match status" value="1"/>
</dbReference>